<name>A0A0F7L8A8_9VIRU</name>
<protein>
    <submittedName>
        <fullName evidence="2">Uncharacterized protein</fullName>
    </submittedName>
</protein>
<feature type="region of interest" description="Disordered" evidence="1">
    <location>
        <begin position="29"/>
        <end position="49"/>
    </location>
</feature>
<reference evidence="2" key="2">
    <citation type="submission" date="2015-03" db="EMBL/GenBank/DDBJ databases">
        <authorList>
            <person name="Chow C.-E.T."/>
            <person name="Winget D.M."/>
            <person name="White R.A.III."/>
            <person name="Hallam S.J."/>
            <person name="Suttle C.A."/>
        </authorList>
    </citation>
    <scope>NUCLEOTIDE SEQUENCE</scope>
    <source>
        <strain evidence="2">Oxic3_4</strain>
    </source>
</reference>
<dbReference type="EMBL" id="KR029610">
    <property type="protein sequence ID" value="AKH48849.1"/>
    <property type="molecule type" value="Genomic_DNA"/>
</dbReference>
<sequence length="49" mass="5631">MLRNQLKPVCSARIPPLPIRLISTTAREHYSSKVGMRKPKQSKNNYSFS</sequence>
<organism evidence="2">
    <name type="scientific">uncultured marine virus</name>
    <dbReference type="NCBI Taxonomy" id="186617"/>
    <lineage>
        <taxon>Viruses</taxon>
        <taxon>environmental samples</taxon>
    </lineage>
</organism>
<proteinExistence type="predicted"/>
<evidence type="ECO:0000313" key="2">
    <source>
        <dbReference type="EMBL" id="AKH48849.1"/>
    </source>
</evidence>
<evidence type="ECO:0000256" key="1">
    <source>
        <dbReference type="SAM" id="MobiDB-lite"/>
    </source>
</evidence>
<reference evidence="2" key="1">
    <citation type="journal article" date="2015" name="Front. Microbiol.">
        <title>Combining genomic sequencing methods to explore viral diversity and reveal potential virus-host interactions.</title>
        <authorList>
            <person name="Chow C.E."/>
            <person name="Winget D.M."/>
            <person name="White R.A.III."/>
            <person name="Hallam S.J."/>
            <person name="Suttle C.A."/>
        </authorList>
    </citation>
    <scope>NUCLEOTIDE SEQUENCE</scope>
    <source>
        <strain evidence="2">Oxic3_4</strain>
    </source>
</reference>
<accession>A0A0F7L8A8</accession>